<dbReference type="EMBL" id="CP060718">
    <property type="protein sequence ID" value="QNN68085.1"/>
    <property type="molecule type" value="Genomic_DNA"/>
</dbReference>
<keyword evidence="1" id="KW-0732">Signal</keyword>
<evidence type="ECO:0000313" key="2">
    <source>
        <dbReference type="EMBL" id="QNN68085.1"/>
    </source>
</evidence>
<feature type="chain" id="PRO_5028962635" evidence="1">
    <location>
        <begin position="22"/>
        <end position="136"/>
    </location>
</feature>
<dbReference type="Proteomes" id="UP000515971">
    <property type="component" value="Chromosome"/>
</dbReference>
<organism evidence="2 3">
    <name type="scientific">Sphingomonas lutea</name>
    <dbReference type="NCBI Taxonomy" id="1045317"/>
    <lineage>
        <taxon>Bacteria</taxon>
        <taxon>Pseudomonadati</taxon>
        <taxon>Pseudomonadota</taxon>
        <taxon>Alphaproteobacteria</taxon>
        <taxon>Sphingomonadales</taxon>
        <taxon>Sphingomonadaceae</taxon>
        <taxon>Sphingomonas</taxon>
    </lineage>
</organism>
<dbReference type="PROSITE" id="PS51257">
    <property type="entry name" value="PROKAR_LIPOPROTEIN"/>
    <property type="match status" value="1"/>
</dbReference>
<dbReference type="InterPro" id="IPR021395">
    <property type="entry name" value="DUF3035"/>
</dbReference>
<evidence type="ECO:0000313" key="3">
    <source>
        <dbReference type="Proteomes" id="UP000515971"/>
    </source>
</evidence>
<reference evidence="2 3" key="1">
    <citation type="submission" date="2020-08" db="EMBL/GenBank/DDBJ databases">
        <title>Genome sequence of Sphingomonas lutea KCTC 23642T.</title>
        <authorList>
            <person name="Hyun D.-W."/>
            <person name="Bae J.-W."/>
        </authorList>
    </citation>
    <scope>NUCLEOTIDE SEQUENCE [LARGE SCALE GENOMIC DNA]</scope>
    <source>
        <strain evidence="2 3">KCTC 23642</strain>
    </source>
</reference>
<dbReference type="KEGG" id="slut:H9L13_04115"/>
<name>A0A7G9SJR0_9SPHN</name>
<sequence length="136" mass="13974">MRNAFSALVLGAAAISTAGCASLTGRQAAPDEFAVARNAPLIIPPDYTLAPPVAGTVTTTNDVQQQAIDAIFGGPAPRSMGEMSLLDQAGRDSAQIGIRSTAWDPDTRIVDKGPVTLSILAVPESNSEVASAQIQQ</sequence>
<gene>
    <name evidence="2" type="ORF">H9L13_04115</name>
</gene>
<protein>
    <submittedName>
        <fullName evidence="2">DUF3035 domain-containing protein</fullName>
    </submittedName>
</protein>
<dbReference type="Pfam" id="PF11233">
    <property type="entry name" value="DUF3035"/>
    <property type="match status" value="1"/>
</dbReference>
<dbReference type="AlphaFoldDB" id="A0A7G9SJR0"/>
<feature type="signal peptide" evidence="1">
    <location>
        <begin position="1"/>
        <end position="21"/>
    </location>
</feature>
<dbReference type="RefSeq" id="WP_187539271.1">
    <property type="nucleotide sequence ID" value="NZ_BAABJT010000001.1"/>
</dbReference>
<evidence type="ECO:0000256" key="1">
    <source>
        <dbReference type="SAM" id="SignalP"/>
    </source>
</evidence>
<proteinExistence type="predicted"/>
<keyword evidence="3" id="KW-1185">Reference proteome</keyword>
<accession>A0A7G9SJR0</accession>